<keyword evidence="2" id="KW-0119">Carbohydrate metabolism</keyword>
<dbReference type="GO" id="GO:0004575">
    <property type="term" value="F:sucrose alpha-glucosidase activity"/>
    <property type="evidence" value="ECO:0007669"/>
    <property type="project" value="TreeGrafter"/>
</dbReference>
<evidence type="ECO:0000256" key="3">
    <source>
        <dbReference type="ARBA" id="ARBA00023295"/>
    </source>
</evidence>
<sequence length="109" mass="13068">MRYYGGHFIGNAGWEILASLADREKSNAIMDLIEACWAELIGEFTVKACYSAKEVKEWKLLTWCGRKNTRHELSQWQFLARMWSKEYKTELSQWQFLARFIRDSNRHMR</sequence>
<protein>
    <submittedName>
        <fullName evidence="4">Uncharacterized protein</fullName>
    </submittedName>
</protein>
<dbReference type="GO" id="GO:0033926">
    <property type="term" value="F:endo-alpha-N-acetylgalactosaminidase activity"/>
    <property type="evidence" value="ECO:0007669"/>
    <property type="project" value="InterPro"/>
</dbReference>
<evidence type="ECO:0000256" key="1">
    <source>
        <dbReference type="ARBA" id="ARBA00022801"/>
    </source>
</evidence>
<proteinExistence type="predicted"/>
<dbReference type="EMBL" id="LNRQ01000007">
    <property type="protein sequence ID" value="KZM86504.1"/>
    <property type="molecule type" value="Genomic_DNA"/>
</dbReference>
<organism evidence="4">
    <name type="scientific">Daucus carota subsp. sativus</name>
    <name type="common">Carrot</name>
    <dbReference type="NCBI Taxonomy" id="79200"/>
    <lineage>
        <taxon>Eukaryota</taxon>
        <taxon>Viridiplantae</taxon>
        <taxon>Streptophyta</taxon>
        <taxon>Embryophyta</taxon>
        <taxon>Tracheophyta</taxon>
        <taxon>Spermatophyta</taxon>
        <taxon>Magnoliopsida</taxon>
        <taxon>eudicotyledons</taxon>
        <taxon>Gunneridae</taxon>
        <taxon>Pentapetalae</taxon>
        <taxon>asterids</taxon>
        <taxon>campanulids</taxon>
        <taxon>Apiales</taxon>
        <taxon>Apiaceae</taxon>
        <taxon>Apioideae</taxon>
        <taxon>Scandiceae</taxon>
        <taxon>Daucinae</taxon>
        <taxon>Daucus</taxon>
        <taxon>Daucus sect. Daucus</taxon>
    </lineage>
</organism>
<dbReference type="Pfam" id="PF12899">
    <property type="entry name" value="Glyco_hydro_100"/>
    <property type="match status" value="1"/>
</dbReference>
<dbReference type="STRING" id="79200.A0A164SQW1"/>
<accession>A0A164SQW1</accession>
<keyword evidence="3" id="KW-0326">Glycosidase</keyword>
<name>A0A164SQW1_DAUCS</name>
<dbReference type="GO" id="GO:0005987">
    <property type="term" value="P:sucrose catabolic process"/>
    <property type="evidence" value="ECO:0007669"/>
    <property type="project" value="TreeGrafter"/>
</dbReference>
<dbReference type="PANTHER" id="PTHR31916">
    <property type="match status" value="1"/>
</dbReference>
<dbReference type="AlphaFoldDB" id="A0A164SQW1"/>
<reference evidence="4" key="1">
    <citation type="journal article" date="2016" name="Nat. Genet.">
        <title>A high-quality carrot genome assembly provides new insights into carotenoid accumulation and asterid genome evolution.</title>
        <authorList>
            <person name="Iorizzo M."/>
            <person name="Ellison S."/>
            <person name="Senalik D."/>
            <person name="Zeng P."/>
            <person name="Satapoomin P."/>
            <person name="Huang J."/>
            <person name="Bowman M."/>
            <person name="Iovene M."/>
            <person name="Sanseverino W."/>
            <person name="Cavagnaro P."/>
            <person name="Yildiz M."/>
            <person name="Macko-Podgorni A."/>
            <person name="Moranska E."/>
            <person name="Grzebelus E."/>
            <person name="Grzebelus D."/>
            <person name="Ashrafi H."/>
            <person name="Zheng Z."/>
            <person name="Cheng S."/>
            <person name="Spooner D."/>
            <person name="Van Deynze A."/>
            <person name="Simon P."/>
        </authorList>
    </citation>
    <scope>NUCLEOTIDE SEQUENCE [LARGE SCALE GENOMIC DNA]</scope>
    <source>
        <tissue evidence="4">Leaf</tissue>
    </source>
</reference>
<gene>
    <name evidence="4" type="ORF">DCAR_023638</name>
</gene>
<evidence type="ECO:0000313" key="4">
    <source>
        <dbReference type="EMBL" id="KZM86504.1"/>
    </source>
</evidence>
<keyword evidence="1" id="KW-0378">Hydrolase</keyword>
<dbReference type="InterPro" id="IPR024746">
    <property type="entry name" value="Glyco_hydro_100"/>
</dbReference>
<dbReference type="Gramene" id="KZM86504">
    <property type="protein sequence ID" value="KZM86504"/>
    <property type="gene ID" value="DCAR_023638"/>
</dbReference>
<dbReference type="PANTHER" id="PTHR31916:SF40">
    <property type="entry name" value="ALKALINE_NEUTRAL INVERTASE B-RELATED"/>
    <property type="match status" value="1"/>
</dbReference>
<evidence type="ECO:0000256" key="2">
    <source>
        <dbReference type="ARBA" id="ARBA00023277"/>
    </source>
</evidence>
<comment type="caution">
    <text evidence="4">The sequence shown here is derived from an EMBL/GenBank/DDBJ whole genome shotgun (WGS) entry which is preliminary data.</text>
</comment>